<organism evidence="3 4">
    <name type="scientific">Sulfuriferula multivorans</name>
    <dbReference type="NCBI Taxonomy" id="1559896"/>
    <lineage>
        <taxon>Bacteria</taxon>
        <taxon>Pseudomonadati</taxon>
        <taxon>Pseudomonadota</taxon>
        <taxon>Betaproteobacteria</taxon>
        <taxon>Nitrosomonadales</taxon>
        <taxon>Sulfuricellaceae</taxon>
        <taxon>Sulfuriferula</taxon>
    </lineage>
</organism>
<feature type="region of interest" description="Disordered" evidence="1">
    <location>
        <begin position="33"/>
        <end position="65"/>
    </location>
</feature>
<feature type="signal peptide" evidence="2">
    <location>
        <begin position="1"/>
        <end position="17"/>
    </location>
</feature>
<evidence type="ECO:0000313" key="3">
    <source>
        <dbReference type="EMBL" id="NDP49282.1"/>
    </source>
</evidence>
<protein>
    <recommendedName>
        <fullName evidence="5">MSHA biogenesis protein MshK</fullName>
    </recommendedName>
</protein>
<keyword evidence="2" id="KW-0732">Signal</keyword>
<sequence length="127" mass="13776">MCWLIPLSLLASPASQAEPIELGRLFYTPTQRAQLESARAHKQTQRPSTKQRPAMSAPAPLRFDGVVIRSDGKSTRWVNGKAEVGASSVTGLKPGQIRANGKVFEPYQVLRPQAPSQVEPAAKESTP</sequence>
<dbReference type="Proteomes" id="UP000483432">
    <property type="component" value="Unassembled WGS sequence"/>
</dbReference>
<dbReference type="AlphaFoldDB" id="A0A7C9TBB7"/>
<evidence type="ECO:0000313" key="4">
    <source>
        <dbReference type="Proteomes" id="UP000483432"/>
    </source>
</evidence>
<evidence type="ECO:0000256" key="1">
    <source>
        <dbReference type="SAM" id="MobiDB-lite"/>
    </source>
</evidence>
<dbReference type="EMBL" id="JAAFGW010000241">
    <property type="protein sequence ID" value="NDP49282.1"/>
    <property type="molecule type" value="Genomic_DNA"/>
</dbReference>
<feature type="chain" id="PRO_5028909238" description="MSHA biogenesis protein MshK" evidence="2">
    <location>
        <begin position="18"/>
        <end position="127"/>
    </location>
</feature>
<accession>A0A7C9TBB7</accession>
<reference evidence="3 4" key="1">
    <citation type="submission" date="2019-09" db="EMBL/GenBank/DDBJ databases">
        <title>H2 Metabolism Revealed by Metagenomic Analysis in Subglacial Sediment of East Antarctica.</title>
        <authorList>
            <person name="Yang Z."/>
            <person name="Zhang Y."/>
            <person name="Lv Y."/>
            <person name="Yan W."/>
            <person name="Xiao X."/>
            <person name="Sun B."/>
            <person name="Ma H."/>
        </authorList>
    </citation>
    <scope>NUCLEOTIDE SEQUENCE [LARGE SCALE GENOMIC DNA]</scope>
    <source>
        <strain evidence="3">Bin2_2</strain>
    </source>
</reference>
<proteinExistence type="predicted"/>
<comment type="caution">
    <text evidence="3">The sequence shown here is derived from an EMBL/GenBank/DDBJ whole genome shotgun (WGS) entry which is preliminary data.</text>
</comment>
<evidence type="ECO:0000256" key="2">
    <source>
        <dbReference type="SAM" id="SignalP"/>
    </source>
</evidence>
<evidence type="ECO:0008006" key="5">
    <source>
        <dbReference type="Google" id="ProtNLM"/>
    </source>
</evidence>
<gene>
    <name evidence="3" type="ORF">GZ085_13015</name>
</gene>
<name>A0A7C9TBB7_9PROT</name>